<name>A0AAD9NNS4_RIDPI</name>
<organism evidence="2 3">
    <name type="scientific">Ridgeia piscesae</name>
    <name type="common">Tubeworm</name>
    <dbReference type="NCBI Taxonomy" id="27915"/>
    <lineage>
        <taxon>Eukaryota</taxon>
        <taxon>Metazoa</taxon>
        <taxon>Spiralia</taxon>
        <taxon>Lophotrochozoa</taxon>
        <taxon>Annelida</taxon>
        <taxon>Polychaeta</taxon>
        <taxon>Sedentaria</taxon>
        <taxon>Canalipalpata</taxon>
        <taxon>Sabellida</taxon>
        <taxon>Siboglinidae</taxon>
        <taxon>Ridgeia</taxon>
    </lineage>
</organism>
<dbReference type="AlphaFoldDB" id="A0AAD9NNS4"/>
<feature type="compositionally biased region" description="Basic and acidic residues" evidence="1">
    <location>
        <begin position="1"/>
        <end position="10"/>
    </location>
</feature>
<protein>
    <submittedName>
        <fullName evidence="2">Uncharacterized protein</fullName>
    </submittedName>
</protein>
<sequence length="219" mass="23598">MASEDDRVNNLDDVSGTGNGLVDGFEDVYVTEEERVVCGDTENKTLEKLEIDLNRPAEFTMSNEPEVATEMNSEIANENGTESGVYCDLNGESQYALKSSSVVEPNGSLHCFRETSVKNSVENDTATALKNISADNVAPETRNEAFARVEKCFKSDVSISAKTDSRNNSRVGFVGSVAKGMSNGQVAKLPDDIGSSMVVGTRLPSSRRSEGKHSQSPDK</sequence>
<gene>
    <name evidence="2" type="ORF">NP493_614g01004</name>
</gene>
<reference evidence="2" key="1">
    <citation type="journal article" date="2023" name="Mol. Biol. Evol.">
        <title>Third-Generation Sequencing Reveals the Adaptive Role of the Epigenome in Three Deep-Sea Polychaetes.</title>
        <authorList>
            <person name="Perez M."/>
            <person name="Aroh O."/>
            <person name="Sun Y."/>
            <person name="Lan Y."/>
            <person name="Juniper S.K."/>
            <person name="Young C.R."/>
            <person name="Angers B."/>
            <person name="Qian P.Y."/>
        </authorList>
    </citation>
    <scope>NUCLEOTIDE SEQUENCE</scope>
    <source>
        <strain evidence="2">R07B-5</strain>
    </source>
</reference>
<proteinExistence type="predicted"/>
<evidence type="ECO:0000313" key="2">
    <source>
        <dbReference type="EMBL" id="KAK2177187.1"/>
    </source>
</evidence>
<feature type="region of interest" description="Disordered" evidence="1">
    <location>
        <begin position="1"/>
        <end position="23"/>
    </location>
</feature>
<dbReference type="EMBL" id="JAODUO010000614">
    <property type="protein sequence ID" value="KAK2177187.1"/>
    <property type="molecule type" value="Genomic_DNA"/>
</dbReference>
<accession>A0AAD9NNS4</accession>
<evidence type="ECO:0000256" key="1">
    <source>
        <dbReference type="SAM" id="MobiDB-lite"/>
    </source>
</evidence>
<keyword evidence="3" id="KW-1185">Reference proteome</keyword>
<feature type="region of interest" description="Disordered" evidence="1">
    <location>
        <begin position="184"/>
        <end position="219"/>
    </location>
</feature>
<comment type="caution">
    <text evidence="2">The sequence shown here is derived from an EMBL/GenBank/DDBJ whole genome shotgun (WGS) entry which is preliminary data.</text>
</comment>
<evidence type="ECO:0000313" key="3">
    <source>
        <dbReference type="Proteomes" id="UP001209878"/>
    </source>
</evidence>
<feature type="compositionally biased region" description="Basic and acidic residues" evidence="1">
    <location>
        <begin position="207"/>
        <end position="219"/>
    </location>
</feature>
<dbReference type="Proteomes" id="UP001209878">
    <property type="component" value="Unassembled WGS sequence"/>
</dbReference>